<proteinExistence type="predicted"/>
<dbReference type="Proteomes" id="UP001341840">
    <property type="component" value="Unassembled WGS sequence"/>
</dbReference>
<accession>A0ABU6TAN6</accession>
<dbReference type="EMBL" id="JASCZI010090732">
    <property type="protein sequence ID" value="MED6145764.1"/>
    <property type="molecule type" value="Genomic_DNA"/>
</dbReference>
<feature type="region of interest" description="Disordered" evidence="1">
    <location>
        <begin position="136"/>
        <end position="161"/>
    </location>
</feature>
<gene>
    <name evidence="2" type="ORF">PIB30_028215</name>
</gene>
<evidence type="ECO:0000313" key="2">
    <source>
        <dbReference type="EMBL" id="MED6145764.1"/>
    </source>
</evidence>
<name>A0ABU6TAN6_9FABA</name>
<evidence type="ECO:0000256" key="1">
    <source>
        <dbReference type="SAM" id="MobiDB-lite"/>
    </source>
</evidence>
<keyword evidence="3" id="KW-1185">Reference proteome</keyword>
<organism evidence="2 3">
    <name type="scientific">Stylosanthes scabra</name>
    <dbReference type="NCBI Taxonomy" id="79078"/>
    <lineage>
        <taxon>Eukaryota</taxon>
        <taxon>Viridiplantae</taxon>
        <taxon>Streptophyta</taxon>
        <taxon>Embryophyta</taxon>
        <taxon>Tracheophyta</taxon>
        <taxon>Spermatophyta</taxon>
        <taxon>Magnoliopsida</taxon>
        <taxon>eudicotyledons</taxon>
        <taxon>Gunneridae</taxon>
        <taxon>Pentapetalae</taxon>
        <taxon>rosids</taxon>
        <taxon>fabids</taxon>
        <taxon>Fabales</taxon>
        <taxon>Fabaceae</taxon>
        <taxon>Papilionoideae</taxon>
        <taxon>50 kb inversion clade</taxon>
        <taxon>dalbergioids sensu lato</taxon>
        <taxon>Dalbergieae</taxon>
        <taxon>Pterocarpus clade</taxon>
        <taxon>Stylosanthes</taxon>
    </lineage>
</organism>
<evidence type="ECO:0000313" key="3">
    <source>
        <dbReference type="Proteomes" id="UP001341840"/>
    </source>
</evidence>
<sequence length="161" mass="18180">MDADTDEDYLQYLEELQRHPEYSPIHSSQAFAQRLSDDSPSHSSDARSQPSFDLSGVWLSPMVRVSRVPHWSLVNKVVKISQISRAKPIRLVPFIRLNGRDFASKPGSFKIRAKWVLPLMGTRTWGIFPMGTGMWSKIPPSRAQGPERGSPSPSQKFPEGF</sequence>
<comment type="caution">
    <text evidence="2">The sequence shown here is derived from an EMBL/GenBank/DDBJ whole genome shotgun (WGS) entry which is preliminary data.</text>
</comment>
<protein>
    <submittedName>
        <fullName evidence="2">Uncharacterized protein</fullName>
    </submittedName>
</protein>
<reference evidence="2 3" key="1">
    <citation type="journal article" date="2023" name="Plants (Basel)">
        <title>Bridging the Gap: Combining Genomics and Transcriptomics Approaches to Understand Stylosanthes scabra, an Orphan Legume from the Brazilian Caatinga.</title>
        <authorList>
            <person name="Ferreira-Neto J.R.C."/>
            <person name="da Silva M.D."/>
            <person name="Binneck E."/>
            <person name="de Melo N.F."/>
            <person name="da Silva R.H."/>
            <person name="de Melo A.L.T.M."/>
            <person name="Pandolfi V."/>
            <person name="Bustamante F.O."/>
            <person name="Brasileiro-Vidal A.C."/>
            <person name="Benko-Iseppon A.M."/>
        </authorList>
    </citation>
    <scope>NUCLEOTIDE SEQUENCE [LARGE SCALE GENOMIC DNA]</scope>
    <source>
        <tissue evidence="2">Leaves</tissue>
    </source>
</reference>